<comment type="caution">
    <text evidence="2">The sequence shown here is derived from an EMBL/GenBank/DDBJ whole genome shotgun (WGS) entry which is preliminary data.</text>
</comment>
<protein>
    <submittedName>
        <fullName evidence="2">Uncharacterized protein</fullName>
    </submittedName>
</protein>
<dbReference type="InterPro" id="IPR056918">
    <property type="entry name" value="8xMP"/>
</dbReference>
<evidence type="ECO:0000313" key="3">
    <source>
        <dbReference type="Proteomes" id="UP000229699"/>
    </source>
</evidence>
<feature type="transmembrane region" description="Helical" evidence="1">
    <location>
        <begin position="136"/>
        <end position="159"/>
    </location>
</feature>
<dbReference type="AlphaFoldDB" id="A0A2H0C1T0"/>
<keyword evidence="1" id="KW-0812">Transmembrane</keyword>
<keyword evidence="1" id="KW-0472">Membrane</keyword>
<reference evidence="2 3" key="1">
    <citation type="submission" date="2017-09" db="EMBL/GenBank/DDBJ databases">
        <title>Depth-based differentiation of microbial function through sediment-hosted aquifers and enrichment of novel symbionts in the deep terrestrial subsurface.</title>
        <authorList>
            <person name="Probst A.J."/>
            <person name="Ladd B."/>
            <person name="Jarett J.K."/>
            <person name="Geller-Mcgrath D.E."/>
            <person name="Sieber C.M."/>
            <person name="Emerson J.B."/>
            <person name="Anantharaman K."/>
            <person name="Thomas B.C."/>
            <person name="Malmstrom R."/>
            <person name="Stieglmeier M."/>
            <person name="Klingl A."/>
            <person name="Woyke T."/>
            <person name="Ryan C.M."/>
            <person name="Banfield J.F."/>
        </authorList>
    </citation>
    <scope>NUCLEOTIDE SEQUENCE [LARGE SCALE GENOMIC DNA]</scope>
    <source>
        <strain evidence="2">CG22_combo_CG10-13_8_21_14_all_34_12</strain>
    </source>
</reference>
<proteinExistence type="predicted"/>
<accession>A0A2H0C1T0</accession>
<feature type="transmembrane region" description="Helical" evidence="1">
    <location>
        <begin position="57"/>
        <end position="80"/>
    </location>
</feature>
<feature type="transmembrane region" description="Helical" evidence="1">
    <location>
        <begin position="33"/>
        <end position="51"/>
    </location>
</feature>
<dbReference type="EMBL" id="PCTC01000005">
    <property type="protein sequence ID" value="PIP63866.1"/>
    <property type="molecule type" value="Genomic_DNA"/>
</dbReference>
<dbReference type="Proteomes" id="UP000229699">
    <property type="component" value="Unassembled WGS sequence"/>
</dbReference>
<gene>
    <name evidence="2" type="ORF">COW97_00215</name>
</gene>
<name>A0A2H0C1T0_9BACT</name>
<evidence type="ECO:0000256" key="1">
    <source>
        <dbReference type="SAM" id="Phobius"/>
    </source>
</evidence>
<sequence>MKIDVEDLENARIKYSSVLDLKNSEGEIQWNRYNAMLVVNTIFIGFIGFTYNKDFSFPWFFKIIFWLTPVLGLLLCYLWYKMTERGFMWSEFWMTKANEIENSINGKVNPIKEGKKLRDIIGAGATKNASFIIINVFALIYVLMLINNILSLCLIVNVFSHYY</sequence>
<organism evidence="2 3">
    <name type="scientific">Candidatus Roizmanbacteria bacterium CG22_combo_CG10-13_8_21_14_all_34_12</name>
    <dbReference type="NCBI Taxonomy" id="1974860"/>
    <lineage>
        <taxon>Bacteria</taxon>
        <taxon>Candidatus Roizmaniibacteriota</taxon>
    </lineage>
</organism>
<keyword evidence="1" id="KW-1133">Transmembrane helix</keyword>
<dbReference type="Pfam" id="PF24838">
    <property type="entry name" value="8xMP"/>
    <property type="match status" value="1"/>
</dbReference>
<evidence type="ECO:0000313" key="2">
    <source>
        <dbReference type="EMBL" id="PIP63866.1"/>
    </source>
</evidence>